<dbReference type="Gene3D" id="3.10.450.50">
    <property type="match status" value="1"/>
</dbReference>
<dbReference type="HOGENOM" id="CLU_2022777_0_0_6"/>
<proteinExistence type="predicted"/>
<accession>Q481Q7</accession>
<organism evidence="1 2">
    <name type="scientific">Colwellia psychrerythraea (strain 34H / ATCC BAA-681)</name>
    <name type="common">Vibrio psychroerythus</name>
    <dbReference type="NCBI Taxonomy" id="167879"/>
    <lineage>
        <taxon>Bacteria</taxon>
        <taxon>Pseudomonadati</taxon>
        <taxon>Pseudomonadota</taxon>
        <taxon>Gammaproteobacteria</taxon>
        <taxon>Alteromonadales</taxon>
        <taxon>Colwelliaceae</taxon>
        <taxon>Colwellia</taxon>
    </lineage>
</organism>
<dbReference type="SUPFAM" id="SSF54427">
    <property type="entry name" value="NTF2-like"/>
    <property type="match status" value="1"/>
</dbReference>
<dbReference type="EMBL" id="CP000083">
    <property type="protein sequence ID" value="AAZ27660.1"/>
    <property type="molecule type" value="Genomic_DNA"/>
</dbReference>
<evidence type="ECO:0000313" key="2">
    <source>
        <dbReference type="Proteomes" id="UP000000547"/>
    </source>
</evidence>
<dbReference type="Proteomes" id="UP000000547">
    <property type="component" value="Chromosome"/>
</dbReference>
<dbReference type="STRING" id="167879.CPS_2496"/>
<evidence type="ECO:0000313" key="1">
    <source>
        <dbReference type="EMBL" id="AAZ27660.1"/>
    </source>
</evidence>
<gene>
    <name evidence="1" type="ordered locus">CPS_2496</name>
</gene>
<dbReference type="KEGG" id="cps:CPS_2496"/>
<name>Q481Q7_COLP3</name>
<sequence length="122" mass="14073">MGHCILRFCIVHKLIDDFIAMNQAGLVLELCEKYYAEDVIMLNNGKVFAKSMRESYDKQKGFVSSIKEFTVELVSKTIDGNVAELTFNYKMMNSDSTLNEFTGKHIQTWKNDKIIKEEYVSV</sequence>
<dbReference type="AlphaFoldDB" id="Q481Q7"/>
<protein>
    <recommendedName>
        <fullName evidence="3">SnoaL-like domain-containing protein</fullName>
    </recommendedName>
</protein>
<evidence type="ECO:0008006" key="3">
    <source>
        <dbReference type="Google" id="ProtNLM"/>
    </source>
</evidence>
<reference evidence="1" key="1">
    <citation type="journal article" date="2005" name="Proc. Natl. Acad. Sci. U.S.A.">
        <title>The psychrophilic lifestyle as revealed by the genome sequence of Colwellia psychrerythraea 34H through genomic and proteomic analyses.</title>
        <authorList>
            <person name="Methe B.A."/>
            <person name="Nelson K.E."/>
            <person name="Deming J.W."/>
            <person name="Momen B."/>
            <person name="Melamud E."/>
            <person name="Zhang X."/>
            <person name="Moult J."/>
            <person name="Madupu R."/>
            <person name="Nelson W.C."/>
            <person name="Dodson R.J."/>
            <person name="Brinkac L.M."/>
            <person name="Daugherty S.C."/>
            <person name="Durkin A.S."/>
            <person name="DeBoy R.T."/>
            <person name="Kolonay J.F."/>
            <person name="Sullivan S.A."/>
            <person name="Zhou L."/>
            <person name="Davidsen T.M."/>
            <person name="Wu M."/>
            <person name="Huston A.L."/>
            <person name="Lewis M."/>
            <person name="Weaver B."/>
            <person name="Weidman J.F."/>
            <person name="Khouri H."/>
            <person name="Utterback T.R."/>
            <person name="Feldblyum T.V."/>
            <person name="Fraser C.M."/>
        </authorList>
    </citation>
    <scope>NUCLEOTIDE SEQUENCE [LARGE SCALE GENOMIC DNA]</scope>
    <source>
        <strain evidence="1">34H</strain>
    </source>
</reference>
<dbReference type="InterPro" id="IPR032710">
    <property type="entry name" value="NTF2-like_dom_sf"/>
</dbReference>